<keyword evidence="5" id="KW-1185">Reference proteome</keyword>
<keyword evidence="2" id="KW-0812">Transmembrane</keyword>
<feature type="region of interest" description="Disordered" evidence="1">
    <location>
        <begin position="35"/>
        <end position="54"/>
    </location>
</feature>
<reference evidence="4 5" key="1">
    <citation type="submission" date="2022-08" db="EMBL/GenBank/DDBJ databases">
        <title>Tractidigestivibacter montrealensis type strain KD21.</title>
        <authorList>
            <person name="Diop K."/>
            <person name="Richard C."/>
            <person name="Routy B."/>
        </authorList>
    </citation>
    <scope>NUCLEOTIDE SEQUENCE [LARGE SCALE GENOMIC DNA]</scope>
    <source>
        <strain evidence="4 5">KD21</strain>
    </source>
</reference>
<organism evidence="4 5">
    <name type="scientific">Tractidigestivibacter montrealensis</name>
    <dbReference type="NCBI Taxonomy" id="2972466"/>
    <lineage>
        <taxon>Bacteria</taxon>
        <taxon>Bacillati</taxon>
        <taxon>Actinomycetota</taxon>
        <taxon>Coriobacteriia</taxon>
        <taxon>Coriobacteriales</taxon>
        <taxon>Atopobiaceae</taxon>
        <taxon>Tractidigestivibacter</taxon>
    </lineage>
</organism>
<dbReference type="Proteomes" id="UP001204320">
    <property type="component" value="Unassembled WGS sequence"/>
</dbReference>
<feature type="transmembrane region" description="Helical" evidence="2">
    <location>
        <begin position="159"/>
        <end position="186"/>
    </location>
</feature>
<proteinExistence type="predicted"/>
<feature type="transmembrane region" description="Helical" evidence="2">
    <location>
        <begin position="108"/>
        <end position="124"/>
    </location>
</feature>
<evidence type="ECO:0000313" key="5">
    <source>
        <dbReference type="Proteomes" id="UP001204320"/>
    </source>
</evidence>
<dbReference type="EMBL" id="JANSKA010000001">
    <property type="protein sequence ID" value="MCR9035757.1"/>
    <property type="molecule type" value="Genomic_DNA"/>
</dbReference>
<dbReference type="RefSeq" id="WP_258498473.1">
    <property type="nucleotide sequence ID" value="NZ_JANSKA010000001.1"/>
</dbReference>
<dbReference type="InterPro" id="IPR026870">
    <property type="entry name" value="Zinc_ribbon_dom"/>
</dbReference>
<dbReference type="Pfam" id="PF13240">
    <property type="entry name" value="Zn_Ribbon_1"/>
    <property type="match status" value="1"/>
</dbReference>
<evidence type="ECO:0000256" key="2">
    <source>
        <dbReference type="SAM" id="Phobius"/>
    </source>
</evidence>
<protein>
    <submittedName>
        <fullName evidence="4">Zinc ribbon domain-containing protein</fullName>
    </submittedName>
</protein>
<comment type="caution">
    <text evidence="4">The sequence shown here is derived from an EMBL/GenBank/DDBJ whole genome shotgun (WGS) entry which is preliminary data.</text>
</comment>
<feature type="domain" description="Zinc-ribbon" evidence="3">
    <location>
        <begin position="2"/>
        <end position="24"/>
    </location>
</feature>
<evidence type="ECO:0000256" key="1">
    <source>
        <dbReference type="SAM" id="MobiDB-lite"/>
    </source>
</evidence>
<feature type="transmembrane region" description="Helical" evidence="2">
    <location>
        <begin position="131"/>
        <end position="153"/>
    </location>
</feature>
<keyword evidence="2" id="KW-0472">Membrane</keyword>
<gene>
    <name evidence="4" type="ORF">NVS32_02110</name>
</gene>
<evidence type="ECO:0000313" key="4">
    <source>
        <dbReference type="EMBL" id="MCR9035757.1"/>
    </source>
</evidence>
<feature type="transmembrane region" description="Helical" evidence="2">
    <location>
        <begin position="71"/>
        <end position="96"/>
    </location>
</feature>
<accession>A0ABT1Z6B4</accession>
<sequence>MFCPQCGKKLGGTEKFCPNCGFDLSWPSRSAAASATAAPAGQQAQPQAQPQQVSLASAPAHSPKAVTASELVTLAAALLMGIAAFLPFLIVSGSSYDYSVALTDAPDGAVLVLLAIGTAVLPMLRRRTAALVLSSITTAFALFEICSVGLMLLNSTYTVYYVNLGAGFCLLILGIAMEVLSIVLLARDHMHEKLERQRVMGSFIPANGTTPRQQ</sequence>
<keyword evidence="2" id="KW-1133">Transmembrane helix</keyword>
<evidence type="ECO:0000259" key="3">
    <source>
        <dbReference type="Pfam" id="PF13240"/>
    </source>
</evidence>
<name>A0ABT1Z6B4_9ACTN</name>